<accession>A0A348AQZ3</accession>
<evidence type="ECO:0000313" key="2">
    <source>
        <dbReference type="Proteomes" id="UP000276437"/>
    </source>
</evidence>
<dbReference type="AlphaFoldDB" id="A0A348AQZ3"/>
<gene>
    <name evidence="1" type="ORF">MAMMFC1_04208</name>
</gene>
<evidence type="ECO:0000313" key="1">
    <source>
        <dbReference type="EMBL" id="BBB93491.1"/>
    </source>
</evidence>
<dbReference type="Proteomes" id="UP000276437">
    <property type="component" value="Chromosome"/>
</dbReference>
<dbReference type="EMBL" id="AP018449">
    <property type="protein sequence ID" value="BBB93491.1"/>
    <property type="molecule type" value="Genomic_DNA"/>
</dbReference>
<protein>
    <submittedName>
        <fullName evidence="1">Uncharacterized protein</fullName>
    </submittedName>
</protein>
<sequence>MGGEAYFDAVHFLQYGQSKQKFLSIPKRWDKLSDETEGGAILSIGACKEDIRAKGNQWDKKSRVSIVLRKAKIVFILFVVDLQ</sequence>
<dbReference type="KEGG" id="mana:MAMMFC1_04208"/>
<organism evidence="1 2">
    <name type="scientific">Methylomusa anaerophila</name>
    <dbReference type="NCBI Taxonomy" id="1930071"/>
    <lineage>
        <taxon>Bacteria</taxon>
        <taxon>Bacillati</taxon>
        <taxon>Bacillota</taxon>
        <taxon>Negativicutes</taxon>
        <taxon>Selenomonadales</taxon>
        <taxon>Sporomusaceae</taxon>
        <taxon>Methylomusa</taxon>
    </lineage>
</organism>
<keyword evidence="2" id="KW-1185">Reference proteome</keyword>
<proteinExistence type="predicted"/>
<reference evidence="1 2" key="1">
    <citation type="journal article" date="2018" name="Int. J. Syst. Evol. Microbiol.">
        <title>Methylomusa anaerophila gen. nov., sp. nov., an anaerobic methanol-utilizing bacterium isolated from a microbial fuel cell.</title>
        <authorList>
            <person name="Amano N."/>
            <person name="Yamamuro A."/>
            <person name="Miyahara M."/>
            <person name="Kouzuma A."/>
            <person name="Abe T."/>
            <person name="Watanabe K."/>
        </authorList>
    </citation>
    <scope>NUCLEOTIDE SEQUENCE [LARGE SCALE GENOMIC DNA]</scope>
    <source>
        <strain evidence="1 2">MMFC1</strain>
    </source>
</reference>
<name>A0A348AQZ3_9FIRM</name>